<protein>
    <submittedName>
        <fullName evidence="1">Uncharacterized protein</fullName>
    </submittedName>
</protein>
<proteinExistence type="predicted"/>
<reference evidence="1" key="1">
    <citation type="submission" date="2020-03" db="EMBL/GenBank/DDBJ databases">
        <title>Castanea mollissima Vanexum genome sequencing.</title>
        <authorList>
            <person name="Staton M."/>
        </authorList>
    </citation>
    <scope>NUCLEOTIDE SEQUENCE</scope>
    <source>
        <tissue evidence="1">Leaf</tissue>
    </source>
</reference>
<name>A0A8J4RQ89_9ROSI</name>
<accession>A0A8J4RQ89</accession>
<evidence type="ECO:0000313" key="2">
    <source>
        <dbReference type="Proteomes" id="UP000737018"/>
    </source>
</evidence>
<dbReference type="AlphaFoldDB" id="A0A8J4RQ89"/>
<gene>
    <name evidence="1" type="ORF">CMV_005726</name>
</gene>
<organism evidence="1 2">
    <name type="scientific">Castanea mollissima</name>
    <name type="common">Chinese chestnut</name>
    <dbReference type="NCBI Taxonomy" id="60419"/>
    <lineage>
        <taxon>Eukaryota</taxon>
        <taxon>Viridiplantae</taxon>
        <taxon>Streptophyta</taxon>
        <taxon>Embryophyta</taxon>
        <taxon>Tracheophyta</taxon>
        <taxon>Spermatophyta</taxon>
        <taxon>Magnoliopsida</taxon>
        <taxon>eudicotyledons</taxon>
        <taxon>Gunneridae</taxon>
        <taxon>Pentapetalae</taxon>
        <taxon>rosids</taxon>
        <taxon>fabids</taxon>
        <taxon>Fagales</taxon>
        <taxon>Fagaceae</taxon>
        <taxon>Castanea</taxon>
    </lineage>
</organism>
<comment type="caution">
    <text evidence="1">The sequence shown here is derived from an EMBL/GenBank/DDBJ whole genome shotgun (WGS) entry which is preliminary data.</text>
</comment>
<keyword evidence="2" id="KW-1185">Reference proteome</keyword>
<dbReference type="EMBL" id="JRKL02000518">
    <property type="protein sequence ID" value="KAF3970609.1"/>
    <property type="molecule type" value="Genomic_DNA"/>
</dbReference>
<sequence>MRGRVRDFLKFRFFAGFVWLRGVAGGCRGQTTLAILLFSFLRDNITIHTAAARRLDCSIFASPLSTFHCTYICC</sequence>
<evidence type="ECO:0000313" key="1">
    <source>
        <dbReference type="EMBL" id="KAF3970609.1"/>
    </source>
</evidence>
<dbReference type="Proteomes" id="UP000737018">
    <property type="component" value="Unassembled WGS sequence"/>
</dbReference>